<feature type="compositionally biased region" description="Low complexity" evidence="1">
    <location>
        <begin position="419"/>
        <end position="436"/>
    </location>
</feature>
<feature type="compositionally biased region" description="Basic and acidic residues" evidence="1">
    <location>
        <begin position="569"/>
        <end position="578"/>
    </location>
</feature>
<dbReference type="Proteomes" id="UP001175001">
    <property type="component" value="Unassembled WGS sequence"/>
</dbReference>
<organism evidence="2 3">
    <name type="scientific">Lasiodiplodia hormozganensis</name>
    <dbReference type="NCBI Taxonomy" id="869390"/>
    <lineage>
        <taxon>Eukaryota</taxon>
        <taxon>Fungi</taxon>
        <taxon>Dikarya</taxon>
        <taxon>Ascomycota</taxon>
        <taxon>Pezizomycotina</taxon>
        <taxon>Dothideomycetes</taxon>
        <taxon>Dothideomycetes incertae sedis</taxon>
        <taxon>Botryosphaeriales</taxon>
        <taxon>Botryosphaeriaceae</taxon>
        <taxon>Lasiodiplodia</taxon>
    </lineage>
</organism>
<dbReference type="EMBL" id="JAUJDW010000001">
    <property type="protein sequence ID" value="KAK0664945.1"/>
    <property type="molecule type" value="Genomic_DNA"/>
</dbReference>
<feature type="compositionally biased region" description="Basic and acidic residues" evidence="1">
    <location>
        <begin position="394"/>
        <end position="404"/>
    </location>
</feature>
<feature type="compositionally biased region" description="Basic and acidic residues" evidence="1">
    <location>
        <begin position="672"/>
        <end position="681"/>
    </location>
</feature>
<feature type="region of interest" description="Disordered" evidence="1">
    <location>
        <begin position="972"/>
        <end position="992"/>
    </location>
</feature>
<feature type="compositionally biased region" description="Polar residues" evidence="1">
    <location>
        <begin position="682"/>
        <end position="696"/>
    </location>
</feature>
<evidence type="ECO:0000313" key="3">
    <source>
        <dbReference type="Proteomes" id="UP001175001"/>
    </source>
</evidence>
<gene>
    <name evidence="2" type="ORF">DIS24_g225</name>
</gene>
<feature type="region of interest" description="Disordered" evidence="1">
    <location>
        <begin position="301"/>
        <end position="578"/>
    </location>
</feature>
<feature type="compositionally biased region" description="Polar residues" evidence="1">
    <location>
        <begin position="705"/>
        <end position="718"/>
    </location>
</feature>
<feature type="compositionally biased region" description="Polar residues" evidence="1">
    <location>
        <begin position="732"/>
        <end position="748"/>
    </location>
</feature>
<feature type="region of interest" description="Disordered" evidence="1">
    <location>
        <begin position="140"/>
        <end position="286"/>
    </location>
</feature>
<feature type="compositionally biased region" description="Low complexity" evidence="1">
    <location>
        <begin position="264"/>
        <end position="276"/>
    </location>
</feature>
<feature type="compositionally biased region" description="Polar residues" evidence="1">
    <location>
        <begin position="534"/>
        <end position="544"/>
    </location>
</feature>
<sequence length="1085" mass="115726">MCNYRYIYYSRCQHADFTLVDFCDKAYERAGLAAPHPRDTTEDVYPPSECATNIYNHTSGQAAGQEKHDADTSFVDQRAEEQDVLLQQPVRHAVASQQTPPTTWASIARTAMESNSGSVAQGCTTPSSSLPSPAQRLAARLDSAAAGSGSSTQTFQPASEGWGDENANRSRWVGRGTYRGRRKVTGRGRSGSDQTVRPTKRAASKRETEDFPETGSASLDLHSSAQFPLLSPTKPASVSPRARASSTSSWAQVARLFSADRPDSSSTSDPTAASDAGTVSTSPTSFESDLLDPISLAIPAIPGMAPTRGSGATLDFRRPQPPTHRPDSPRKPLPTEWTAGLSSASQKSAPVLTGRKSLGNLGRQAKAAHDGSTITPKSPTKVVPFQLATARRAAAREQKDKAPDTTKLVPAIPKALPPSKTASKTHSKAASSDTTSNSQYRTAAASPFPSGSSQSFATAHDDVYHALPPPASPSRIPRLVTIVDRNREPRTSGSEPSPVRSEARNEITVSETASEPPVDIQRTPSPAAPPIQNFDITGHSNQTAKLGDEDQTPTASNEKRAESTVIDAARSEMTKSDEAIAKASAAVAELQHAEHLSSHVHFTDTPEDPNEDSGLGIGYGPSPFSSESPSLHAKSPIASSIIHPDATSTFAGAGYEGASVEREQSKETSIVEDSKYDDTRSPETINTWPESAVSVSRETDLESASLRSKASGTGANSEEGTRGFAEDEAVGSETSFTEDQSSGSRPNESSQWSLHSLRSGSSSAVSTIKGSGFASPSNPSEIETSKRVSVPPHLRRHFRGNATTPSRLNAQAQEFVPGSSDFSNPFLATTSYGAPARLQVPPEWMATTYPPGETLPTRQPTTEPTEPSGWKNKKKKKSPKKNPDDHGDLWDRSSDRDLSAYSRHASRSSSMSGPYGTVPGRFGTTVPQYGVSVGPPDGGWGVPNAAQSLGSTGAFRAINNVWYGRRSQAASQPSREPYLGRGGRGLPTPTIPKGDDPVEKWWHGELTSINGGPLTHGAAYDYLRKTENAREKYPTIFAPEAKEYVGYGMLKTCGHVQMVGAFEALPHYPLLCPKCQPDGHPRMSS</sequence>
<reference evidence="2" key="1">
    <citation type="submission" date="2023-06" db="EMBL/GenBank/DDBJ databases">
        <title>Multi-omics analyses reveal the molecular pathogenesis toolkit of Lasiodiplodia hormozganensis, a cross-kingdom pathogen.</title>
        <authorList>
            <person name="Felix C."/>
            <person name="Meneses R."/>
            <person name="Goncalves M.F.M."/>
            <person name="Tilleman L."/>
            <person name="Duarte A.S."/>
            <person name="Jorrin-Novo J.V."/>
            <person name="Van De Peer Y."/>
            <person name="Deforce D."/>
            <person name="Van Nieuwerburgh F."/>
            <person name="Esteves A.C."/>
            <person name="Alves A."/>
        </authorList>
    </citation>
    <scope>NUCLEOTIDE SEQUENCE</scope>
    <source>
        <strain evidence="2">CBS 339.90</strain>
    </source>
</reference>
<feature type="compositionally biased region" description="Low complexity" evidence="1">
    <location>
        <begin position="140"/>
        <end position="154"/>
    </location>
</feature>
<feature type="compositionally biased region" description="Polar residues" evidence="1">
    <location>
        <begin position="115"/>
        <end position="132"/>
    </location>
</feature>
<feature type="compositionally biased region" description="Polar residues" evidence="1">
    <location>
        <begin position="277"/>
        <end position="286"/>
    </location>
</feature>
<comment type="caution">
    <text evidence="2">The sequence shown here is derived from an EMBL/GenBank/DDBJ whole genome shotgun (WGS) entry which is preliminary data.</text>
</comment>
<feature type="compositionally biased region" description="Basic and acidic residues" evidence="1">
    <location>
        <begin position="881"/>
        <end position="894"/>
    </location>
</feature>
<feature type="region of interest" description="Disordered" evidence="1">
    <location>
        <begin position="115"/>
        <end position="134"/>
    </location>
</feature>
<keyword evidence="3" id="KW-1185">Reference proteome</keyword>
<feature type="compositionally biased region" description="Low complexity" evidence="1">
    <location>
        <begin position="854"/>
        <end position="867"/>
    </location>
</feature>
<accession>A0AA39Z6I2</accession>
<evidence type="ECO:0000256" key="1">
    <source>
        <dbReference type="SAM" id="MobiDB-lite"/>
    </source>
</evidence>
<feature type="compositionally biased region" description="Low complexity" evidence="1">
    <location>
        <begin position="235"/>
        <end position="251"/>
    </location>
</feature>
<feature type="compositionally biased region" description="Low complexity" evidence="1">
    <location>
        <begin position="749"/>
        <end position="766"/>
    </location>
</feature>
<name>A0AA39Z6I2_9PEZI</name>
<proteinExistence type="predicted"/>
<evidence type="ECO:0000313" key="2">
    <source>
        <dbReference type="EMBL" id="KAK0664945.1"/>
    </source>
</evidence>
<feature type="region of interest" description="Disordered" evidence="1">
    <location>
        <begin position="844"/>
        <end position="894"/>
    </location>
</feature>
<protein>
    <submittedName>
        <fullName evidence="2">Uncharacterized protein</fullName>
    </submittedName>
</protein>
<dbReference type="AlphaFoldDB" id="A0AA39Z6I2"/>
<feature type="compositionally biased region" description="Basic residues" evidence="1">
    <location>
        <begin position="871"/>
        <end position="880"/>
    </location>
</feature>
<feature type="compositionally biased region" description="Polar residues" evidence="1">
    <location>
        <begin position="215"/>
        <end position="226"/>
    </location>
</feature>
<feature type="region of interest" description="Disordered" evidence="1">
    <location>
        <begin position="596"/>
        <end position="807"/>
    </location>
</feature>